<comment type="catalytic activity">
    <reaction evidence="9">
        <text>a 5'-end NAD(+)-phospho-ribonucleoside in mRNA + H2O = a 5'-end phospho-adenosine-phospho-ribonucleoside in mRNA + beta-nicotinamide D-ribonucleotide + 2 H(+)</text>
        <dbReference type="Rhea" id="RHEA:60876"/>
        <dbReference type="Rhea" id="RHEA-COMP:15698"/>
        <dbReference type="Rhea" id="RHEA-COMP:15719"/>
        <dbReference type="ChEBI" id="CHEBI:14649"/>
        <dbReference type="ChEBI" id="CHEBI:15377"/>
        <dbReference type="ChEBI" id="CHEBI:15378"/>
        <dbReference type="ChEBI" id="CHEBI:144029"/>
        <dbReference type="ChEBI" id="CHEBI:144051"/>
    </reaction>
    <physiologicalReaction direction="left-to-right" evidence="9">
        <dbReference type="Rhea" id="RHEA:60877"/>
    </physiologicalReaction>
</comment>
<dbReference type="GO" id="GO:0006742">
    <property type="term" value="P:NADP+ catabolic process"/>
    <property type="evidence" value="ECO:0007669"/>
    <property type="project" value="TreeGrafter"/>
</dbReference>
<dbReference type="PRINTS" id="PR00502">
    <property type="entry name" value="NUDIXFAMILY"/>
</dbReference>
<evidence type="ECO:0000256" key="7">
    <source>
        <dbReference type="ARBA" id="ARBA00022842"/>
    </source>
</evidence>
<dbReference type="KEGG" id="ahw:NCTC11636_02552"/>
<dbReference type="EMBL" id="LR134350">
    <property type="protein sequence ID" value="VEG30077.1"/>
    <property type="molecule type" value="Genomic_DNA"/>
</dbReference>
<keyword evidence="8" id="KW-0520">NAD</keyword>
<dbReference type="PROSITE" id="PS00893">
    <property type="entry name" value="NUDIX_BOX"/>
    <property type="match status" value="1"/>
</dbReference>
<dbReference type="InterPro" id="IPR050241">
    <property type="entry name" value="NAD-cap_RNA_hydrolase_NudC"/>
</dbReference>
<name>A0A448HK41_9ACTO</name>
<evidence type="ECO:0000256" key="5">
    <source>
        <dbReference type="ARBA" id="ARBA00022723"/>
    </source>
</evidence>
<dbReference type="OrthoDB" id="9791656at2"/>
<dbReference type="GO" id="GO:0110153">
    <property type="term" value="F:RNA NAD-cap (NMN-forming) hydrolase activity"/>
    <property type="evidence" value="ECO:0007669"/>
    <property type="project" value="RHEA"/>
</dbReference>
<dbReference type="InterPro" id="IPR049734">
    <property type="entry name" value="NudC-like_C"/>
</dbReference>
<dbReference type="SUPFAM" id="SSF55811">
    <property type="entry name" value="Nudix"/>
    <property type="match status" value="1"/>
</dbReference>
<dbReference type="RefSeq" id="WP_126383658.1">
    <property type="nucleotide sequence ID" value="NZ_LR134350.1"/>
</dbReference>
<evidence type="ECO:0000313" key="13">
    <source>
        <dbReference type="EMBL" id="VEG30077.1"/>
    </source>
</evidence>
<keyword evidence="6 10" id="KW-0378">Hydrolase</keyword>
<dbReference type="AlphaFoldDB" id="A0A448HK41"/>
<dbReference type="Pfam" id="PF09297">
    <property type="entry name" value="Zn_ribbon_NUD"/>
    <property type="match status" value="1"/>
</dbReference>
<dbReference type="EC" id="3.6.1.22" evidence="4"/>
<dbReference type="GO" id="GO:0046872">
    <property type="term" value="F:metal ion binding"/>
    <property type="evidence" value="ECO:0007669"/>
    <property type="project" value="UniProtKB-KW"/>
</dbReference>
<dbReference type="InterPro" id="IPR000086">
    <property type="entry name" value="NUDIX_hydrolase_dom"/>
</dbReference>
<evidence type="ECO:0000256" key="1">
    <source>
        <dbReference type="ARBA" id="ARBA00001946"/>
    </source>
</evidence>
<evidence type="ECO:0000256" key="9">
    <source>
        <dbReference type="ARBA" id="ARBA00023679"/>
    </source>
</evidence>
<reference evidence="13 14" key="1">
    <citation type="submission" date="2018-12" db="EMBL/GenBank/DDBJ databases">
        <authorList>
            <consortium name="Pathogen Informatics"/>
        </authorList>
    </citation>
    <scope>NUCLEOTIDE SEQUENCE [LARGE SCALE GENOMIC DNA]</scope>
    <source>
        <strain evidence="13 14">NCTC11636</strain>
    </source>
</reference>
<gene>
    <name evidence="13" type="primary">nudC</name>
    <name evidence="13" type="ORF">NCTC11636_02552</name>
</gene>
<evidence type="ECO:0000259" key="12">
    <source>
        <dbReference type="PROSITE" id="PS51462"/>
    </source>
</evidence>
<feature type="region of interest" description="Disordered" evidence="11">
    <location>
        <begin position="75"/>
        <end position="104"/>
    </location>
</feature>
<protein>
    <recommendedName>
        <fullName evidence="4">NAD(+) diphosphatase</fullName>
        <ecNumber evidence="4">3.6.1.22</ecNumber>
    </recommendedName>
</protein>
<evidence type="ECO:0000256" key="8">
    <source>
        <dbReference type="ARBA" id="ARBA00023027"/>
    </source>
</evidence>
<dbReference type="Proteomes" id="UP000266895">
    <property type="component" value="Chromosome"/>
</dbReference>
<dbReference type="PANTHER" id="PTHR42904">
    <property type="entry name" value="NUDIX HYDROLASE, NUDC SUBFAMILY"/>
    <property type="match status" value="1"/>
</dbReference>
<dbReference type="Pfam" id="PF00293">
    <property type="entry name" value="NUDIX"/>
    <property type="match status" value="1"/>
</dbReference>
<dbReference type="PANTHER" id="PTHR42904:SF6">
    <property type="entry name" value="NAD-CAPPED RNA HYDROLASE NUDT12"/>
    <property type="match status" value="1"/>
</dbReference>
<dbReference type="InterPro" id="IPR015376">
    <property type="entry name" value="Znr_NADH_PPase"/>
</dbReference>
<keyword evidence="5" id="KW-0479">Metal-binding</keyword>
<evidence type="ECO:0000256" key="11">
    <source>
        <dbReference type="SAM" id="MobiDB-lite"/>
    </source>
</evidence>
<dbReference type="InterPro" id="IPR015797">
    <property type="entry name" value="NUDIX_hydrolase-like_dom_sf"/>
</dbReference>
<comment type="cofactor">
    <cofactor evidence="1">
        <name>Mg(2+)</name>
        <dbReference type="ChEBI" id="CHEBI:18420"/>
    </cofactor>
</comment>
<accession>A0A448HK41</accession>
<dbReference type="NCBIfam" id="NF001299">
    <property type="entry name" value="PRK00241.1"/>
    <property type="match status" value="1"/>
</dbReference>
<evidence type="ECO:0000256" key="4">
    <source>
        <dbReference type="ARBA" id="ARBA00012381"/>
    </source>
</evidence>
<dbReference type="Gene3D" id="3.90.79.10">
    <property type="entry name" value="Nucleoside Triphosphate Pyrophosphohydrolase"/>
    <property type="match status" value="1"/>
</dbReference>
<evidence type="ECO:0000256" key="6">
    <source>
        <dbReference type="ARBA" id="ARBA00022801"/>
    </source>
</evidence>
<dbReference type="GO" id="GO:0019677">
    <property type="term" value="P:NAD+ catabolic process"/>
    <property type="evidence" value="ECO:0007669"/>
    <property type="project" value="TreeGrafter"/>
</dbReference>
<comment type="similarity">
    <text evidence="3">Belongs to the Nudix hydrolase family. NudC subfamily.</text>
</comment>
<keyword evidence="14" id="KW-1185">Reference proteome</keyword>
<dbReference type="GO" id="GO:0035529">
    <property type="term" value="F:NADH pyrophosphatase activity"/>
    <property type="evidence" value="ECO:0007669"/>
    <property type="project" value="TreeGrafter"/>
</dbReference>
<feature type="domain" description="Nudix hydrolase" evidence="12">
    <location>
        <begin position="231"/>
        <end position="357"/>
    </location>
</feature>
<feature type="region of interest" description="Disordered" evidence="11">
    <location>
        <begin position="1"/>
        <end position="25"/>
    </location>
</feature>
<comment type="cofactor">
    <cofactor evidence="2">
        <name>Zn(2+)</name>
        <dbReference type="ChEBI" id="CHEBI:29105"/>
    </cofactor>
</comment>
<proteinExistence type="inferred from homology"/>
<evidence type="ECO:0000313" key="14">
    <source>
        <dbReference type="Proteomes" id="UP000266895"/>
    </source>
</evidence>
<organism evidence="13 14">
    <name type="scientific">Actinomyces howellii</name>
    <dbReference type="NCBI Taxonomy" id="52771"/>
    <lineage>
        <taxon>Bacteria</taxon>
        <taxon>Bacillati</taxon>
        <taxon>Actinomycetota</taxon>
        <taxon>Actinomycetes</taxon>
        <taxon>Actinomycetales</taxon>
        <taxon>Actinomycetaceae</taxon>
        <taxon>Actinomyces</taxon>
    </lineage>
</organism>
<dbReference type="CDD" id="cd03429">
    <property type="entry name" value="NUDIX_NADH_pyrophosphatase_Nudt13"/>
    <property type="match status" value="1"/>
</dbReference>
<dbReference type="GO" id="GO:0005829">
    <property type="term" value="C:cytosol"/>
    <property type="evidence" value="ECO:0007669"/>
    <property type="project" value="TreeGrafter"/>
</dbReference>
<dbReference type="InterPro" id="IPR020476">
    <property type="entry name" value="Nudix_hydrolase"/>
</dbReference>
<dbReference type="PROSITE" id="PS51462">
    <property type="entry name" value="NUDIX"/>
    <property type="match status" value="1"/>
</dbReference>
<dbReference type="InterPro" id="IPR020084">
    <property type="entry name" value="NUDIX_hydrolase_CS"/>
</dbReference>
<keyword evidence="7" id="KW-0460">Magnesium</keyword>
<evidence type="ECO:0000256" key="10">
    <source>
        <dbReference type="RuleBase" id="RU003476"/>
    </source>
</evidence>
<dbReference type="Gene3D" id="3.90.79.20">
    <property type="match status" value="1"/>
</dbReference>
<evidence type="ECO:0000256" key="3">
    <source>
        <dbReference type="ARBA" id="ARBA00009595"/>
    </source>
</evidence>
<sequence>MSDNAHPAPHRQPTTGTPALPTIDVGWRDRSLARSATDRDASRRAQPGLLEELAADPATRLVLVDARGRVALEGHTPAGASEDGFGSDEASAPQARPEAGPRLAPLTTADLGLDGLRTCYLGRGRAERDGQERPSWLAVLVPSDLAEATDAEGAARAHPALAQLLDRHPLAPLRVVGGALDAHDAGLATAAAALAAWHARAGFCPACGHHTSPVEAGWARACSGCQTVQFPRTDPAVIVAATDEDDRLLMVHAAAWEAHRYSVVAGFVEAGEAIEAAVAREVSEETGLEVAELAFVASQPWPFPRSLMLAFRARLSPGGGAPRADGQEVTGARLLGRAELAEAVRVGEIVLPGPTSIGRMLIEDWFGGSVT</sequence>
<evidence type="ECO:0000256" key="2">
    <source>
        <dbReference type="ARBA" id="ARBA00001947"/>
    </source>
</evidence>